<protein>
    <submittedName>
        <fullName evidence="2">Uncharacterized protein</fullName>
    </submittedName>
</protein>
<feature type="compositionally biased region" description="Low complexity" evidence="1">
    <location>
        <begin position="199"/>
        <end position="223"/>
    </location>
</feature>
<feature type="region of interest" description="Disordered" evidence="1">
    <location>
        <begin position="199"/>
        <end position="225"/>
    </location>
</feature>
<organism evidence="2 3">
    <name type="scientific">Hortaea werneckii</name>
    <name type="common">Black yeast</name>
    <name type="synonym">Cladosporium werneckii</name>
    <dbReference type="NCBI Taxonomy" id="91943"/>
    <lineage>
        <taxon>Eukaryota</taxon>
        <taxon>Fungi</taxon>
        <taxon>Dikarya</taxon>
        <taxon>Ascomycota</taxon>
        <taxon>Pezizomycotina</taxon>
        <taxon>Dothideomycetes</taxon>
        <taxon>Dothideomycetidae</taxon>
        <taxon>Mycosphaerellales</taxon>
        <taxon>Teratosphaeriaceae</taxon>
        <taxon>Hortaea</taxon>
    </lineage>
</organism>
<proteinExistence type="predicted"/>
<dbReference type="EMBL" id="QWIQ01000211">
    <property type="protein sequence ID" value="RMY99719.1"/>
    <property type="molecule type" value="Genomic_DNA"/>
</dbReference>
<sequence length="251" mass="25377">MRSPDDGDGAAHPGQSRSGRFQGFSSPGAPGAPATDSSADKPVSYGGSRIVKMLGLFTAIVSLASAAVAQQTSYEPGTGVRSLWIPYVTVGGTPVASILGHATGTDNITSYVIACPTATPDCAISPNMTLTEGPSTARYLSSNEGGTATLRCDITSFTTGECHQEYIKNGIIDRTSQSVGTDDVITYQPVQITATAMNSSTAPQTVTVTPTPSSTTSSSSSSTNFADVQTANGPWAIGGAVGMGIAALAAL</sequence>
<comment type="caution">
    <text evidence="2">The sequence shown here is derived from an EMBL/GenBank/DDBJ whole genome shotgun (WGS) entry which is preliminary data.</text>
</comment>
<evidence type="ECO:0000313" key="3">
    <source>
        <dbReference type="Proteomes" id="UP000281468"/>
    </source>
</evidence>
<evidence type="ECO:0000313" key="2">
    <source>
        <dbReference type="EMBL" id="RMY99719.1"/>
    </source>
</evidence>
<dbReference type="VEuPathDB" id="FungiDB:BTJ68_05782"/>
<feature type="region of interest" description="Disordered" evidence="1">
    <location>
        <begin position="1"/>
        <end position="41"/>
    </location>
</feature>
<reference evidence="2 3" key="1">
    <citation type="journal article" date="2018" name="BMC Genomics">
        <title>Genomic evidence for intraspecific hybridization in a clonal and extremely halotolerant yeast.</title>
        <authorList>
            <person name="Gostincar C."/>
            <person name="Stajich J.E."/>
            <person name="Zupancic J."/>
            <person name="Zalar P."/>
            <person name="Gunde-Cimerman N."/>
        </authorList>
    </citation>
    <scope>NUCLEOTIDE SEQUENCE [LARGE SCALE GENOMIC DNA]</scope>
    <source>
        <strain evidence="2 3">EXF-171</strain>
    </source>
</reference>
<evidence type="ECO:0000256" key="1">
    <source>
        <dbReference type="SAM" id="MobiDB-lite"/>
    </source>
</evidence>
<dbReference type="PANTHER" id="PTHR40640:SF1">
    <property type="entry name" value="ANCHORED GLYCOPROTEIN, PUTATIVE (AFU_ORTHOLOGUE AFUA_8G04860)-RELATED"/>
    <property type="match status" value="1"/>
</dbReference>
<dbReference type="AlphaFoldDB" id="A0A3M7GF11"/>
<accession>A0A3M7GF11</accession>
<gene>
    <name evidence="2" type="ORF">D0862_07000</name>
</gene>
<dbReference type="PANTHER" id="PTHR40640">
    <property type="entry name" value="ANCHORED GLYCOPROTEIN, PUTATIVE (AFU_ORTHOLOGUE AFUA_8G04860)-RELATED"/>
    <property type="match status" value="1"/>
</dbReference>
<dbReference type="Proteomes" id="UP000281468">
    <property type="component" value="Unassembled WGS sequence"/>
</dbReference>
<feature type="compositionally biased region" description="Polar residues" evidence="1">
    <location>
        <begin position="15"/>
        <end position="25"/>
    </location>
</feature>
<name>A0A3M7GF11_HORWE</name>